<dbReference type="AlphaFoldDB" id="A0A5B0KT06"/>
<dbReference type="Proteomes" id="UP000325333">
    <property type="component" value="Unassembled WGS sequence"/>
</dbReference>
<dbReference type="Gene3D" id="3.40.630.30">
    <property type="match status" value="1"/>
</dbReference>
<reference evidence="2 3" key="1">
    <citation type="submission" date="2019-07" db="EMBL/GenBank/DDBJ databases">
        <title>Genome sequencing of the stress-tolerant strain Azospirillum brasilense Az19.</title>
        <authorList>
            <person name="Maroniche G.A."/>
            <person name="Garcia J.E."/>
            <person name="Pagnussat L."/>
            <person name="Amenta M."/>
            <person name="Creus C.M."/>
        </authorList>
    </citation>
    <scope>NUCLEOTIDE SEQUENCE [LARGE SCALE GENOMIC DNA]</scope>
    <source>
        <strain evidence="2 3">Az19</strain>
    </source>
</reference>
<dbReference type="Pfam" id="PF06527">
    <property type="entry name" value="TniQ"/>
    <property type="match status" value="1"/>
</dbReference>
<organism evidence="2 3">
    <name type="scientific">Azospirillum argentinense</name>
    <dbReference type="NCBI Taxonomy" id="2970906"/>
    <lineage>
        <taxon>Bacteria</taxon>
        <taxon>Pseudomonadati</taxon>
        <taxon>Pseudomonadota</taxon>
        <taxon>Alphaproteobacteria</taxon>
        <taxon>Rhodospirillales</taxon>
        <taxon>Azospirillaceae</taxon>
        <taxon>Azospirillum</taxon>
    </lineage>
</organism>
<dbReference type="InterPro" id="IPR016181">
    <property type="entry name" value="Acyl_CoA_acyltransferase"/>
</dbReference>
<dbReference type="SUPFAM" id="SSF55729">
    <property type="entry name" value="Acyl-CoA N-acyltransferases (Nat)"/>
    <property type="match status" value="1"/>
</dbReference>
<dbReference type="PROSITE" id="PS51186">
    <property type="entry name" value="GNAT"/>
    <property type="match status" value="1"/>
</dbReference>
<evidence type="ECO:0000313" key="3">
    <source>
        <dbReference type="Proteomes" id="UP000325333"/>
    </source>
</evidence>
<feature type="domain" description="N-acetyltransferase" evidence="1">
    <location>
        <begin position="321"/>
        <end position="472"/>
    </location>
</feature>
<proteinExistence type="predicted"/>
<protein>
    <recommendedName>
        <fullName evidence="1">N-acetyltransferase domain-containing protein</fullName>
    </recommendedName>
</protein>
<sequence length="482" mass="53340">MAGRLPTIGHGEVYSCEPLERGRPSQGAHHWASEPAPIEGELLSSWFSRYAWASAVGPQALLFEFRGVFGRHPADLDNGLPRRTFMLLAQRTGIPVQRFEQAQRFSPTVSAMWTGALRSPRFCPGCWAADPIPYVRWQWRGTLFRVCTEHQVWLSPCCPTCRSPLSVLGGRLRRPLWRCATCRSDLRQERMDPALPQAVLTQALIEVITELAKEIGLERTVTSAARALSALDADMSALEAARFARDAQPTNAAGGPAGHLEDWSIIQKRVNAFSHGRLRALLLHRLHQRGFREGTTRSMASPGEPLLLLSPSTRLLGASVPRVRPATAADIPALRQFCRDLLEVLEADPLSGKGGDHRELLQDLVAFRWRSFLDTKQPVVLGMDGGRVVGVAMVWTERLVEIFVEPTAEAAFLPVLLEGCVHLAARRGVRRLEAEVHYSNHADYERAGWERTGPFPLWSFGIGATTEARPSSTGNRHALVSA</sequence>
<name>A0A5B0KT06_9PROT</name>
<dbReference type="RefSeq" id="WP_149650770.1">
    <property type="nucleotide sequence ID" value="NZ_VEWN01000012.1"/>
</dbReference>
<comment type="caution">
    <text evidence="2">The sequence shown here is derived from an EMBL/GenBank/DDBJ whole genome shotgun (WGS) entry which is preliminary data.</text>
</comment>
<gene>
    <name evidence="2" type="ORF">FH063_002169</name>
</gene>
<dbReference type="GO" id="GO:0016747">
    <property type="term" value="F:acyltransferase activity, transferring groups other than amino-acyl groups"/>
    <property type="evidence" value="ECO:0007669"/>
    <property type="project" value="InterPro"/>
</dbReference>
<evidence type="ECO:0000259" key="1">
    <source>
        <dbReference type="PROSITE" id="PS51186"/>
    </source>
</evidence>
<evidence type="ECO:0000313" key="2">
    <source>
        <dbReference type="EMBL" id="KAA1053934.1"/>
    </source>
</evidence>
<accession>A0A5B0KT06</accession>
<dbReference type="InterPro" id="IPR009492">
    <property type="entry name" value="TniQ"/>
</dbReference>
<dbReference type="InterPro" id="IPR000182">
    <property type="entry name" value="GNAT_dom"/>
</dbReference>
<dbReference type="EMBL" id="VEWN01000012">
    <property type="protein sequence ID" value="KAA1053934.1"/>
    <property type="molecule type" value="Genomic_DNA"/>
</dbReference>